<dbReference type="Proteomes" id="UP001596233">
    <property type="component" value="Unassembled WGS sequence"/>
</dbReference>
<accession>A0ABW1V3Y7</accession>
<evidence type="ECO:0000313" key="2">
    <source>
        <dbReference type="Proteomes" id="UP001596233"/>
    </source>
</evidence>
<evidence type="ECO:0000313" key="1">
    <source>
        <dbReference type="EMBL" id="MFC6333477.1"/>
    </source>
</evidence>
<dbReference type="EMBL" id="JBHSTE010000004">
    <property type="protein sequence ID" value="MFC6333477.1"/>
    <property type="molecule type" value="Genomic_DNA"/>
</dbReference>
<evidence type="ECO:0008006" key="3">
    <source>
        <dbReference type="Google" id="ProtNLM"/>
    </source>
</evidence>
<dbReference type="RefSeq" id="WP_379234994.1">
    <property type="nucleotide sequence ID" value="NZ_JBHSTE010000004.1"/>
</dbReference>
<reference evidence="2" key="1">
    <citation type="journal article" date="2019" name="Int. J. Syst. Evol. Microbiol.">
        <title>The Global Catalogue of Microorganisms (GCM) 10K type strain sequencing project: providing services to taxonomists for standard genome sequencing and annotation.</title>
        <authorList>
            <consortium name="The Broad Institute Genomics Platform"/>
            <consortium name="The Broad Institute Genome Sequencing Center for Infectious Disease"/>
            <person name="Wu L."/>
            <person name="Ma J."/>
        </authorList>
    </citation>
    <scope>NUCLEOTIDE SEQUENCE [LARGE SCALE GENOMIC DNA]</scope>
    <source>
        <strain evidence="2">PCU 280</strain>
    </source>
</reference>
<gene>
    <name evidence="1" type="ORF">ACFP56_12680</name>
</gene>
<proteinExistence type="predicted"/>
<sequence>MLQVEQLGKSYASKVIVQDLQLLAEGTLGELQELVGKSTTIHIQLEDIVEQQQLTVSKIELVQPNLETVFLHLTGRSLRD</sequence>
<keyword evidence="2" id="KW-1185">Reference proteome</keyword>
<name>A0ABW1V3Y7_9BACL</name>
<organism evidence="1 2">
    <name type="scientific">Paenibacillus septentrionalis</name>
    <dbReference type="NCBI Taxonomy" id="429342"/>
    <lineage>
        <taxon>Bacteria</taxon>
        <taxon>Bacillati</taxon>
        <taxon>Bacillota</taxon>
        <taxon>Bacilli</taxon>
        <taxon>Bacillales</taxon>
        <taxon>Paenibacillaceae</taxon>
        <taxon>Paenibacillus</taxon>
    </lineage>
</organism>
<comment type="caution">
    <text evidence="1">The sequence shown here is derived from an EMBL/GenBank/DDBJ whole genome shotgun (WGS) entry which is preliminary data.</text>
</comment>
<protein>
    <recommendedName>
        <fullName evidence="3">DUF4162 domain-containing protein</fullName>
    </recommendedName>
</protein>